<dbReference type="AlphaFoldDB" id="A0A6J6BZ41"/>
<proteinExistence type="inferred from homology"/>
<dbReference type="GO" id="GO:0006014">
    <property type="term" value="P:D-ribose metabolic process"/>
    <property type="evidence" value="ECO:0007669"/>
    <property type="project" value="InterPro"/>
</dbReference>
<dbReference type="SUPFAM" id="SSF53613">
    <property type="entry name" value="Ribokinase-like"/>
    <property type="match status" value="1"/>
</dbReference>
<evidence type="ECO:0000256" key="10">
    <source>
        <dbReference type="ARBA" id="ARBA00022958"/>
    </source>
</evidence>
<name>A0A6J6BZ41_9ZZZZ</name>
<dbReference type="GO" id="GO:0046872">
    <property type="term" value="F:metal ion binding"/>
    <property type="evidence" value="ECO:0007669"/>
    <property type="project" value="UniProtKB-KW"/>
</dbReference>
<keyword evidence="4" id="KW-0808">Transferase</keyword>
<keyword evidence="6" id="KW-0547">Nucleotide-binding</keyword>
<evidence type="ECO:0000256" key="2">
    <source>
        <dbReference type="ARBA" id="ARBA00012035"/>
    </source>
</evidence>
<dbReference type="Pfam" id="PF00294">
    <property type="entry name" value="PfkB"/>
    <property type="match status" value="1"/>
</dbReference>
<accession>A0A6J6BZ41</accession>
<dbReference type="PROSITE" id="PS00584">
    <property type="entry name" value="PFKB_KINASES_2"/>
    <property type="match status" value="1"/>
</dbReference>
<dbReference type="GO" id="GO:0005829">
    <property type="term" value="C:cytosol"/>
    <property type="evidence" value="ECO:0007669"/>
    <property type="project" value="TreeGrafter"/>
</dbReference>
<dbReference type="EC" id="2.7.1.15" evidence="2"/>
<dbReference type="InterPro" id="IPR002139">
    <property type="entry name" value="Ribo/fructo_kinase"/>
</dbReference>
<dbReference type="EMBL" id="CAEZSL010000074">
    <property type="protein sequence ID" value="CAB4543539.1"/>
    <property type="molecule type" value="Genomic_DNA"/>
</dbReference>
<evidence type="ECO:0000256" key="1">
    <source>
        <dbReference type="ARBA" id="ARBA00010688"/>
    </source>
</evidence>
<dbReference type="EMBL" id="CAEZZV010000048">
    <property type="protein sequence ID" value="CAB4775655.1"/>
    <property type="molecule type" value="Genomic_DNA"/>
</dbReference>
<sequence length="295" mass="30088">MSNGSHSYDVVVVGSSNLDLVATVERLPVPGETVLGTRFAEFPGGKGLNQAVASRRSGADTAFITCLGKDNAGDTLHRLMIQEGIAAYVTDDDDPTGRALINVDAHGENSIVVVPGANAKLSLSVIEAHRDILLHSRVLLCQLEIPLASVESALAIAKIGGARTILNPAPASQLNRSILQLCDVIMPNQHEVALLGGASALIDAGVSIVVITLGARGIKIITADGEQQIPPFAVRAIDTTGAGDAACGALACALASGLDITAAARRASAAGALAATKHGAVTSLPTLSEIDYLVN</sequence>
<keyword evidence="8" id="KW-0067">ATP-binding</keyword>
<dbReference type="GO" id="GO:0004747">
    <property type="term" value="F:ribokinase activity"/>
    <property type="evidence" value="ECO:0007669"/>
    <property type="project" value="UniProtKB-EC"/>
</dbReference>
<organism evidence="13">
    <name type="scientific">freshwater metagenome</name>
    <dbReference type="NCBI Taxonomy" id="449393"/>
    <lineage>
        <taxon>unclassified sequences</taxon>
        <taxon>metagenomes</taxon>
        <taxon>ecological metagenomes</taxon>
    </lineage>
</organism>
<evidence type="ECO:0000256" key="8">
    <source>
        <dbReference type="ARBA" id="ARBA00022840"/>
    </source>
</evidence>
<dbReference type="PROSITE" id="PS00583">
    <property type="entry name" value="PFKB_KINASES_1"/>
    <property type="match status" value="1"/>
</dbReference>
<dbReference type="HAMAP" id="MF_01987">
    <property type="entry name" value="Ribokinase"/>
    <property type="match status" value="1"/>
</dbReference>
<evidence type="ECO:0000313" key="14">
    <source>
        <dbReference type="EMBL" id="CAB4775655.1"/>
    </source>
</evidence>
<protein>
    <recommendedName>
        <fullName evidence="3">Ribokinase</fullName>
        <ecNumber evidence="2">2.7.1.15</ecNumber>
    </recommendedName>
</protein>
<reference evidence="13" key="1">
    <citation type="submission" date="2020-05" db="EMBL/GenBank/DDBJ databases">
        <authorList>
            <person name="Chiriac C."/>
            <person name="Salcher M."/>
            <person name="Ghai R."/>
            <person name="Kavagutti S V."/>
        </authorList>
    </citation>
    <scope>NUCLEOTIDE SEQUENCE</scope>
</reference>
<dbReference type="PANTHER" id="PTHR10584">
    <property type="entry name" value="SUGAR KINASE"/>
    <property type="match status" value="1"/>
</dbReference>
<dbReference type="Gene3D" id="3.40.1190.20">
    <property type="match status" value="1"/>
</dbReference>
<evidence type="ECO:0000313" key="13">
    <source>
        <dbReference type="EMBL" id="CAB4543539.1"/>
    </source>
</evidence>
<evidence type="ECO:0000256" key="11">
    <source>
        <dbReference type="ARBA" id="ARBA00023277"/>
    </source>
</evidence>
<dbReference type="PRINTS" id="PR00990">
    <property type="entry name" value="RIBOKINASE"/>
</dbReference>
<dbReference type="InterPro" id="IPR002173">
    <property type="entry name" value="Carboh/pur_kinase_PfkB_CS"/>
</dbReference>
<evidence type="ECO:0000256" key="7">
    <source>
        <dbReference type="ARBA" id="ARBA00022777"/>
    </source>
</evidence>
<gene>
    <name evidence="13" type="ORF">UFOPK1421_00793</name>
    <name evidence="14" type="ORF">UFOPK2921_00519</name>
    <name evidence="15" type="ORF">UFOPK4422_00825</name>
</gene>
<dbReference type="InterPro" id="IPR011877">
    <property type="entry name" value="Ribokinase"/>
</dbReference>
<evidence type="ECO:0000256" key="3">
    <source>
        <dbReference type="ARBA" id="ARBA00016943"/>
    </source>
</evidence>
<keyword evidence="10" id="KW-0630">Potassium</keyword>
<keyword evidence="11" id="KW-0119">Carbohydrate metabolism</keyword>
<evidence type="ECO:0000256" key="5">
    <source>
        <dbReference type="ARBA" id="ARBA00022723"/>
    </source>
</evidence>
<dbReference type="CDD" id="cd01174">
    <property type="entry name" value="ribokinase"/>
    <property type="match status" value="1"/>
</dbReference>
<feature type="domain" description="Carbohydrate kinase PfkB" evidence="12">
    <location>
        <begin position="9"/>
        <end position="286"/>
    </location>
</feature>
<evidence type="ECO:0000259" key="12">
    <source>
        <dbReference type="Pfam" id="PF00294"/>
    </source>
</evidence>
<keyword evidence="9" id="KW-0460">Magnesium</keyword>
<evidence type="ECO:0000313" key="15">
    <source>
        <dbReference type="EMBL" id="CAB5123270.1"/>
    </source>
</evidence>
<dbReference type="PANTHER" id="PTHR10584:SF166">
    <property type="entry name" value="RIBOKINASE"/>
    <property type="match status" value="1"/>
</dbReference>
<evidence type="ECO:0000256" key="9">
    <source>
        <dbReference type="ARBA" id="ARBA00022842"/>
    </source>
</evidence>
<keyword evidence="7" id="KW-0418">Kinase</keyword>
<keyword evidence="5" id="KW-0479">Metal-binding</keyword>
<evidence type="ECO:0000256" key="4">
    <source>
        <dbReference type="ARBA" id="ARBA00022679"/>
    </source>
</evidence>
<comment type="similarity">
    <text evidence="1">Belongs to the carbohydrate kinase PfkB family.</text>
</comment>
<dbReference type="InterPro" id="IPR029056">
    <property type="entry name" value="Ribokinase-like"/>
</dbReference>
<dbReference type="InterPro" id="IPR011611">
    <property type="entry name" value="PfkB_dom"/>
</dbReference>
<dbReference type="EMBL" id="CAFBRX010000072">
    <property type="protein sequence ID" value="CAB5123270.1"/>
    <property type="molecule type" value="Genomic_DNA"/>
</dbReference>
<evidence type="ECO:0000256" key="6">
    <source>
        <dbReference type="ARBA" id="ARBA00022741"/>
    </source>
</evidence>
<dbReference type="GO" id="GO:0005524">
    <property type="term" value="F:ATP binding"/>
    <property type="evidence" value="ECO:0007669"/>
    <property type="project" value="UniProtKB-KW"/>
</dbReference>